<dbReference type="RefSeq" id="WP_053961893.1">
    <property type="nucleotide sequence ID" value="NZ_CP009312.1"/>
</dbReference>
<keyword evidence="10" id="KW-0812">Transmembrane</keyword>
<accession>A0A0M4LZ52</accession>
<dbReference type="InterPro" id="IPR017927">
    <property type="entry name" value="FAD-bd_FR_type"/>
</dbReference>
<dbReference type="InterPro" id="IPR017938">
    <property type="entry name" value="Riboflavin_synthase-like_b-brl"/>
</dbReference>
<evidence type="ECO:0000256" key="10">
    <source>
        <dbReference type="SAM" id="Phobius"/>
    </source>
</evidence>
<keyword evidence="2" id="KW-0285">Flavoprotein</keyword>
<dbReference type="SUPFAM" id="SSF52343">
    <property type="entry name" value="Ferredoxin reductase-like, C-terminal NADP-linked domain"/>
    <property type="match status" value="1"/>
</dbReference>
<feature type="domain" description="FAD-binding FR-type" evidence="11">
    <location>
        <begin position="294"/>
        <end position="423"/>
    </location>
</feature>
<evidence type="ECO:0000256" key="9">
    <source>
        <dbReference type="SAM" id="MobiDB-lite"/>
    </source>
</evidence>
<keyword evidence="10" id="KW-0472">Membrane</keyword>
<keyword evidence="5" id="KW-0274">FAD</keyword>
<dbReference type="GO" id="GO:0050660">
    <property type="term" value="F:flavin adenine dinucleotide binding"/>
    <property type="evidence" value="ECO:0007669"/>
    <property type="project" value="TreeGrafter"/>
</dbReference>
<dbReference type="InterPro" id="IPR039261">
    <property type="entry name" value="FNR_nucleotide-bd"/>
</dbReference>
<evidence type="ECO:0000256" key="2">
    <source>
        <dbReference type="ARBA" id="ARBA00022630"/>
    </source>
</evidence>
<evidence type="ECO:0000256" key="4">
    <source>
        <dbReference type="ARBA" id="ARBA00022723"/>
    </source>
</evidence>
<dbReference type="Gene3D" id="3.40.50.80">
    <property type="entry name" value="Nucleotide-binding domain of ferredoxin-NADP reductase (FNR) module"/>
    <property type="match status" value="1"/>
</dbReference>
<name>A0A0M4LZ52_9ACTN</name>
<keyword evidence="10" id="KW-1133">Transmembrane helix</keyword>
<dbReference type="GeneID" id="84894738"/>
<keyword evidence="8" id="KW-0411">Iron-sulfur</keyword>
<feature type="transmembrane region" description="Helical" evidence="10">
    <location>
        <begin position="55"/>
        <end position="72"/>
    </location>
</feature>
<dbReference type="Gene3D" id="2.40.30.10">
    <property type="entry name" value="Translation factors"/>
    <property type="match status" value="1"/>
</dbReference>
<evidence type="ECO:0000256" key="1">
    <source>
        <dbReference type="ARBA" id="ARBA00001974"/>
    </source>
</evidence>
<reference evidence="12 13" key="1">
    <citation type="journal article" date="2015" name="Genome Announc.">
        <title>Complete Genome Sequences for Two Strains of a Novel Fastidious, Partially Acid-Fast, Gram-Positive Corynebacterineae Bacterium, Derived from Human Clinical Samples.</title>
        <authorList>
            <person name="Nicholson A.C."/>
            <person name="Bell M."/>
            <person name="Humrighouse B.W."/>
            <person name="McQuiston J.R."/>
        </authorList>
    </citation>
    <scope>NUCLEOTIDE SEQUENCE [LARGE SCALE GENOMIC DNA]</scope>
    <source>
        <strain evidence="12 13">X1698</strain>
    </source>
</reference>
<evidence type="ECO:0000313" key="12">
    <source>
        <dbReference type="EMBL" id="ALE18932.1"/>
    </source>
</evidence>
<dbReference type="PANTHER" id="PTHR47354:SF8">
    <property type="entry name" value="1,2-PHENYLACETYL-COA EPOXIDASE, SUBUNIT E"/>
    <property type="match status" value="1"/>
</dbReference>
<evidence type="ECO:0000256" key="5">
    <source>
        <dbReference type="ARBA" id="ARBA00022827"/>
    </source>
</evidence>
<comment type="cofactor">
    <cofactor evidence="1">
        <name>FAD</name>
        <dbReference type="ChEBI" id="CHEBI:57692"/>
    </cofactor>
</comment>
<evidence type="ECO:0000256" key="6">
    <source>
        <dbReference type="ARBA" id="ARBA00023002"/>
    </source>
</evidence>
<dbReference type="GO" id="GO:0016491">
    <property type="term" value="F:oxidoreductase activity"/>
    <property type="evidence" value="ECO:0007669"/>
    <property type="project" value="UniProtKB-KW"/>
</dbReference>
<feature type="transmembrane region" description="Helical" evidence="10">
    <location>
        <begin position="84"/>
        <end position="105"/>
    </location>
</feature>
<evidence type="ECO:0000256" key="8">
    <source>
        <dbReference type="ARBA" id="ARBA00023014"/>
    </source>
</evidence>
<dbReference type="PANTHER" id="PTHR47354">
    <property type="entry name" value="NADH OXIDOREDUCTASE HCR"/>
    <property type="match status" value="1"/>
</dbReference>
<keyword evidence="7" id="KW-0408">Iron</keyword>
<sequence>MTSPRPTDANPIDASSTTELRRMAAPRRPEAHTSARQKIGYFVSATIKVLKANSGMLLSCVAALLLALLAYGDQLGEVELQAVYDFPAVVLQIVGLWLMVTGIGALDALPRVNKSFNGAEGMLRWNKIATVLGLAVEWLAYVIRRAALGSTHNTVDKHVSDTVLLVVLVLVTVLALLRYVGPNMRHAPRRGPGAWIARIPFDVIYPVFNAATVALWAVLAWQMWETSVLNQSMPDNNGTGAAGAGLAGTNSVPSVADVAGAVGLPCLLSAYCLVIIAAALVVLRVMIIQQFRTDRRYPGTVVKLMYPNPDTVIVTVELESRLQRGRPVGYWYTAGQYSYLGVPGQKGGPHPFTMTSIPNVVGRTGPTQHVGVGSRMRTQGMAWDRQVEYCIKAGGKGSRWLVDNVYEGMPVTVSTPRGGAHPAHGGVRQLWVAGGIGITPFVAWLRDLNLAVGEEFPGHVTLVWSYRPSEKPAYVNLVRECAQEWGWLTLVEVDTESGERLTPQQAHRIAFPLEGDESQPLLAGMPTAGAVALSGTEAVAGEAAPLYGEDITIHMCGPTDLCADYHTYFLEQGVSPDRMHVDAFHMR</sequence>
<proteinExistence type="predicted"/>
<dbReference type="Proteomes" id="UP000068137">
    <property type="component" value="Chromosome"/>
</dbReference>
<evidence type="ECO:0000256" key="3">
    <source>
        <dbReference type="ARBA" id="ARBA00022714"/>
    </source>
</evidence>
<evidence type="ECO:0000259" key="11">
    <source>
        <dbReference type="PROSITE" id="PS51384"/>
    </source>
</evidence>
<feature type="transmembrane region" description="Helical" evidence="10">
    <location>
        <begin position="262"/>
        <end position="287"/>
    </location>
</feature>
<feature type="transmembrane region" description="Helical" evidence="10">
    <location>
        <begin position="163"/>
        <end position="181"/>
    </location>
</feature>
<dbReference type="KEGG" id="cbq:AL705_03910"/>
<dbReference type="AlphaFoldDB" id="A0A0M4LZ52"/>
<keyword evidence="6" id="KW-0560">Oxidoreductase</keyword>
<feature type="transmembrane region" description="Helical" evidence="10">
    <location>
        <begin position="202"/>
        <end position="224"/>
    </location>
</feature>
<feature type="region of interest" description="Disordered" evidence="9">
    <location>
        <begin position="1"/>
        <end position="21"/>
    </location>
</feature>
<gene>
    <name evidence="12" type="ORF">AL705_03910</name>
</gene>
<keyword evidence="3" id="KW-0001">2Fe-2S</keyword>
<evidence type="ECO:0000313" key="13">
    <source>
        <dbReference type="Proteomes" id="UP000068137"/>
    </source>
</evidence>
<keyword evidence="4" id="KW-0479">Metal-binding</keyword>
<protein>
    <recommendedName>
        <fullName evidence="11">FAD-binding FR-type domain-containing protein</fullName>
    </recommendedName>
</protein>
<evidence type="ECO:0000256" key="7">
    <source>
        <dbReference type="ARBA" id="ARBA00023004"/>
    </source>
</evidence>
<dbReference type="PROSITE" id="PS51384">
    <property type="entry name" value="FAD_FR"/>
    <property type="match status" value="1"/>
</dbReference>
<organism evidence="12 13">
    <name type="scientific">Lawsonella clevelandensis</name>
    <dbReference type="NCBI Taxonomy" id="1528099"/>
    <lineage>
        <taxon>Bacteria</taxon>
        <taxon>Bacillati</taxon>
        <taxon>Actinomycetota</taxon>
        <taxon>Actinomycetes</taxon>
        <taxon>Mycobacteriales</taxon>
        <taxon>Lawsonellaceae</taxon>
        <taxon>Lawsonella</taxon>
    </lineage>
</organism>
<feature type="transmembrane region" description="Helical" evidence="10">
    <location>
        <begin position="125"/>
        <end position="143"/>
    </location>
</feature>
<dbReference type="EMBL" id="CP012390">
    <property type="protein sequence ID" value="ALE18932.1"/>
    <property type="molecule type" value="Genomic_DNA"/>
</dbReference>
<dbReference type="GO" id="GO:0051537">
    <property type="term" value="F:2 iron, 2 sulfur cluster binding"/>
    <property type="evidence" value="ECO:0007669"/>
    <property type="project" value="UniProtKB-KW"/>
</dbReference>
<dbReference type="GO" id="GO:0046872">
    <property type="term" value="F:metal ion binding"/>
    <property type="evidence" value="ECO:0007669"/>
    <property type="project" value="UniProtKB-KW"/>
</dbReference>
<dbReference type="SUPFAM" id="SSF63380">
    <property type="entry name" value="Riboflavin synthase domain-like"/>
    <property type="match status" value="1"/>
</dbReference>
<dbReference type="InterPro" id="IPR050415">
    <property type="entry name" value="MRET"/>
</dbReference>
<dbReference type="OrthoDB" id="502624at2"/>